<gene>
    <name evidence="1" type="ORF">Amon02_000031900</name>
</gene>
<name>A0ACB5SS04_AMBMO</name>
<organism evidence="1 2">
    <name type="scientific">Ambrosiozyma monospora</name>
    <name type="common">Yeast</name>
    <name type="synonym">Endomycopsis monosporus</name>
    <dbReference type="NCBI Taxonomy" id="43982"/>
    <lineage>
        <taxon>Eukaryota</taxon>
        <taxon>Fungi</taxon>
        <taxon>Dikarya</taxon>
        <taxon>Ascomycota</taxon>
        <taxon>Saccharomycotina</taxon>
        <taxon>Pichiomycetes</taxon>
        <taxon>Pichiales</taxon>
        <taxon>Pichiaceae</taxon>
        <taxon>Ambrosiozyma</taxon>
    </lineage>
</organism>
<sequence length="283" mass="33056">MSTSYKPVLKTHSESKSNEIKTLKTVQFTSDTKTEDARFNKSTTKTLPFMTKNELIYRYYRSKNAKLNNEYLKTLDTPDAQNMYIDVEEEFKDRDSKNLAAQVADVHHYLECNNYLYKKISQQALVDTINALMMIKHGYESVEEAIEAGCVLAKLVVDAEKVAVKQQKPINNFRRRRQIRRYNKLCVRESEAERQAAAKAKLQCKVKRENSIHKKKDFTLKVAMNAAKKEQEENEFARRKKEQEEEAAKKQNKQSWGWFGVSGFLKTRKLSTLNRHHEACQDK</sequence>
<reference evidence="1" key="1">
    <citation type="submission" date="2023-04" db="EMBL/GenBank/DDBJ databases">
        <title>Ambrosiozyma monospora NBRC 10751.</title>
        <authorList>
            <person name="Ichikawa N."/>
            <person name="Sato H."/>
            <person name="Tonouchi N."/>
        </authorList>
    </citation>
    <scope>NUCLEOTIDE SEQUENCE</scope>
    <source>
        <strain evidence="1">NBRC 10751</strain>
    </source>
</reference>
<keyword evidence="2" id="KW-1185">Reference proteome</keyword>
<protein>
    <submittedName>
        <fullName evidence="1">Unnamed protein product</fullName>
    </submittedName>
</protein>
<proteinExistence type="predicted"/>
<comment type="caution">
    <text evidence="1">The sequence shown here is derived from an EMBL/GenBank/DDBJ whole genome shotgun (WGS) entry which is preliminary data.</text>
</comment>
<accession>A0ACB5SS04</accession>
<evidence type="ECO:0000313" key="2">
    <source>
        <dbReference type="Proteomes" id="UP001165064"/>
    </source>
</evidence>
<dbReference type="Proteomes" id="UP001165064">
    <property type="component" value="Unassembled WGS sequence"/>
</dbReference>
<evidence type="ECO:0000313" key="1">
    <source>
        <dbReference type="EMBL" id="GME70745.1"/>
    </source>
</evidence>
<dbReference type="EMBL" id="BSXS01000087">
    <property type="protein sequence ID" value="GME70745.1"/>
    <property type="molecule type" value="Genomic_DNA"/>
</dbReference>